<evidence type="ECO:0000256" key="1">
    <source>
        <dbReference type="ARBA" id="ARBA00004127"/>
    </source>
</evidence>
<evidence type="ECO:0000313" key="11">
    <source>
        <dbReference type="Proteomes" id="UP000244722"/>
    </source>
</evidence>
<comment type="similarity">
    <text evidence="2">Belongs to the V-ATPase e1/e2 subunit family.</text>
</comment>
<keyword evidence="6 9" id="KW-1133">Transmembrane helix</keyword>
<evidence type="ECO:0000256" key="7">
    <source>
        <dbReference type="ARBA" id="ARBA00023065"/>
    </source>
</evidence>
<dbReference type="OrthoDB" id="1508846at2759"/>
<keyword evidence="8 9" id="KW-0472">Membrane</keyword>
<organism evidence="10 11">
    <name type="scientific">Tuber borchii</name>
    <name type="common">White truffle</name>
    <dbReference type="NCBI Taxonomy" id="42251"/>
    <lineage>
        <taxon>Eukaryota</taxon>
        <taxon>Fungi</taxon>
        <taxon>Dikarya</taxon>
        <taxon>Ascomycota</taxon>
        <taxon>Pezizomycotina</taxon>
        <taxon>Pezizomycetes</taxon>
        <taxon>Pezizales</taxon>
        <taxon>Tuberaceae</taxon>
        <taxon>Tuber</taxon>
    </lineage>
</organism>
<dbReference type="PANTHER" id="PTHR12263">
    <property type="entry name" value="VACUOLAR ATP SYNTHASE SUBUNIT H"/>
    <property type="match status" value="1"/>
</dbReference>
<dbReference type="GO" id="GO:0007035">
    <property type="term" value="P:vacuolar acidification"/>
    <property type="evidence" value="ECO:0007669"/>
    <property type="project" value="TreeGrafter"/>
</dbReference>
<dbReference type="GO" id="GO:0046961">
    <property type="term" value="F:proton-transporting ATPase activity, rotational mechanism"/>
    <property type="evidence" value="ECO:0007669"/>
    <property type="project" value="InterPro"/>
</dbReference>
<dbReference type="GO" id="GO:0000220">
    <property type="term" value="C:vacuolar proton-transporting V-type ATPase, V0 domain"/>
    <property type="evidence" value="ECO:0007669"/>
    <property type="project" value="TreeGrafter"/>
</dbReference>
<dbReference type="STRING" id="42251.A0A2T7A0Q3"/>
<keyword evidence="7" id="KW-0406">Ion transport</keyword>
<keyword evidence="4 9" id="KW-0812">Transmembrane</keyword>
<evidence type="ECO:0000256" key="2">
    <source>
        <dbReference type="ARBA" id="ARBA00008328"/>
    </source>
</evidence>
<feature type="transmembrane region" description="Helical" evidence="9">
    <location>
        <begin position="6"/>
        <end position="25"/>
    </location>
</feature>
<sequence length="79" mass="8933">MANGWSVFISLFAIVGLSAVVWVFAPKGENQTVWRSSLILTFAACYILWAITFMAQLHPLITPRRSNLRPEAHSDPRLF</sequence>
<reference evidence="10 11" key="1">
    <citation type="submission" date="2017-04" db="EMBL/GenBank/DDBJ databases">
        <title>Draft genome sequence of Tuber borchii Vittad., a whitish edible truffle.</title>
        <authorList>
            <consortium name="DOE Joint Genome Institute"/>
            <person name="Murat C."/>
            <person name="Kuo A."/>
            <person name="Barry K.W."/>
            <person name="Clum A."/>
            <person name="Dockter R.B."/>
            <person name="Fauchery L."/>
            <person name="Iotti M."/>
            <person name="Kohler A."/>
            <person name="Labutti K."/>
            <person name="Lindquist E.A."/>
            <person name="Lipzen A."/>
            <person name="Ohm R.A."/>
            <person name="Wang M."/>
            <person name="Grigoriev I.V."/>
            <person name="Zambonelli A."/>
            <person name="Martin F.M."/>
        </authorList>
    </citation>
    <scope>NUCLEOTIDE SEQUENCE [LARGE SCALE GENOMIC DNA]</scope>
    <source>
        <strain evidence="10 11">Tbo3840</strain>
    </source>
</reference>
<evidence type="ECO:0000256" key="5">
    <source>
        <dbReference type="ARBA" id="ARBA00022781"/>
    </source>
</evidence>
<comment type="subcellular location">
    <subcellularLocation>
        <location evidence="1">Endomembrane system</location>
        <topology evidence="1">Multi-pass membrane protein</topology>
    </subcellularLocation>
</comment>
<name>A0A2T7A0Q3_TUBBO</name>
<comment type="caution">
    <text evidence="10">The sequence shown here is derived from an EMBL/GenBank/DDBJ whole genome shotgun (WGS) entry which is preliminary data.</text>
</comment>
<dbReference type="EMBL" id="NESQ01000047">
    <property type="protein sequence ID" value="PUU81316.1"/>
    <property type="molecule type" value="Genomic_DNA"/>
</dbReference>
<feature type="transmembrane region" description="Helical" evidence="9">
    <location>
        <begin position="37"/>
        <end position="57"/>
    </location>
</feature>
<evidence type="ECO:0000313" key="10">
    <source>
        <dbReference type="EMBL" id="PUU81316.1"/>
    </source>
</evidence>
<dbReference type="Proteomes" id="UP000244722">
    <property type="component" value="Unassembled WGS sequence"/>
</dbReference>
<evidence type="ECO:0000256" key="3">
    <source>
        <dbReference type="ARBA" id="ARBA00022448"/>
    </source>
</evidence>
<keyword evidence="5" id="KW-0375">Hydrogen ion transport</keyword>
<keyword evidence="11" id="KW-1185">Reference proteome</keyword>
<proteinExistence type="inferred from homology"/>
<dbReference type="AlphaFoldDB" id="A0A2T7A0Q3"/>
<evidence type="ECO:0000256" key="4">
    <source>
        <dbReference type="ARBA" id="ARBA00022692"/>
    </source>
</evidence>
<dbReference type="InterPro" id="IPR008389">
    <property type="entry name" value="ATPase_V0-cplx_e1/e2_su"/>
</dbReference>
<evidence type="ECO:0000256" key="6">
    <source>
        <dbReference type="ARBA" id="ARBA00022989"/>
    </source>
</evidence>
<protein>
    <submittedName>
        <fullName evidence="10">ATP synthase subunit H-domain-containing protein</fullName>
    </submittedName>
</protein>
<keyword evidence="3" id="KW-0813">Transport</keyword>
<dbReference type="GO" id="GO:0012505">
    <property type="term" value="C:endomembrane system"/>
    <property type="evidence" value="ECO:0007669"/>
    <property type="project" value="UniProtKB-SubCell"/>
</dbReference>
<accession>A0A2T7A0Q3</accession>
<evidence type="ECO:0000256" key="8">
    <source>
        <dbReference type="ARBA" id="ARBA00023136"/>
    </source>
</evidence>
<evidence type="ECO:0000256" key="9">
    <source>
        <dbReference type="SAM" id="Phobius"/>
    </source>
</evidence>
<dbReference type="PANTHER" id="PTHR12263:SF0">
    <property type="entry name" value="V-TYPE PROTON ATPASE SUBUNIT"/>
    <property type="match status" value="1"/>
</dbReference>
<dbReference type="Pfam" id="PF05493">
    <property type="entry name" value="ATP_synt_H"/>
    <property type="match status" value="1"/>
</dbReference>
<gene>
    <name evidence="10" type="ORF">B9Z19DRAFT_1077556</name>
</gene>